<evidence type="ECO:0008006" key="3">
    <source>
        <dbReference type="Google" id="ProtNLM"/>
    </source>
</evidence>
<dbReference type="RefSeq" id="WP_249995310.1">
    <property type="nucleotide sequence ID" value="NZ_CP116221.1"/>
</dbReference>
<evidence type="ECO:0000313" key="2">
    <source>
        <dbReference type="Proteomes" id="UP001202717"/>
    </source>
</evidence>
<dbReference type="EMBL" id="CP116221">
    <property type="protein sequence ID" value="WCO02542.1"/>
    <property type="molecule type" value="Genomic_DNA"/>
</dbReference>
<dbReference type="SUPFAM" id="SSF52266">
    <property type="entry name" value="SGNH hydrolase"/>
    <property type="match status" value="1"/>
</dbReference>
<proteinExistence type="predicted"/>
<dbReference type="Proteomes" id="UP001202717">
    <property type="component" value="Chromosome"/>
</dbReference>
<name>A0ABY7RZQ2_9FLAO</name>
<accession>A0ABY7RZQ2</accession>
<gene>
    <name evidence="1" type="ORF">MUN68_003375</name>
</gene>
<reference evidence="1 2" key="1">
    <citation type="submission" date="2023-01" db="EMBL/GenBank/DDBJ databases">
        <title>Psychroserpens ponticola sp. nov., isolated from seawater.</title>
        <authorList>
            <person name="Kristyanto S."/>
            <person name="Jung J."/>
            <person name="Kim J.M."/>
            <person name="Jeon C.O."/>
        </authorList>
    </citation>
    <scope>NUCLEOTIDE SEQUENCE [LARGE SCALE GENOMIC DNA]</scope>
    <source>
        <strain evidence="1 2">MSW6</strain>
    </source>
</reference>
<dbReference type="InterPro" id="IPR036514">
    <property type="entry name" value="SGNH_hydro_sf"/>
</dbReference>
<dbReference type="Gene3D" id="3.40.50.1110">
    <property type="entry name" value="SGNH hydrolase"/>
    <property type="match status" value="1"/>
</dbReference>
<organism evidence="1 2">
    <name type="scientific">Psychroserpens ponticola</name>
    <dbReference type="NCBI Taxonomy" id="2932268"/>
    <lineage>
        <taxon>Bacteria</taxon>
        <taxon>Pseudomonadati</taxon>
        <taxon>Bacteroidota</taxon>
        <taxon>Flavobacteriia</taxon>
        <taxon>Flavobacteriales</taxon>
        <taxon>Flavobacteriaceae</taxon>
        <taxon>Psychroserpens</taxon>
    </lineage>
</organism>
<protein>
    <recommendedName>
        <fullName evidence="3">DUF1574 domain-containing protein</fullName>
    </recommendedName>
</protein>
<evidence type="ECO:0000313" key="1">
    <source>
        <dbReference type="EMBL" id="WCO02542.1"/>
    </source>
</evidence>
<sequence length="318" mass="37507">MKKFILKILTFVVPILVLAYGIDAYLSNNLRKSRVFAHLEYPIWNDILESNLNADILIHGSSRAWVHIAPKILEDTLHLSSYNLGVDGHTFNMQQLRHELALKYNEKPKMIIHSVDATTLQKGNFYNAEQILPFMLWDEDFEKYTSNYTSYSYLDYKLPILRYYGETDAISTAFKMSFKSSTNNEQRIKGYQGQERIWNQDFDNAKKIMKHYEVVIDEDLKQRFNEYLKACKASDIEVVLVYTPVYIEGQEFIKNIDEIKKTYTNFAETYNFKFFDFTNDDICFDKSYFYNARHLNKNGSELFTKKLASKIKTDLIKK</sequence>
<keyword evidence="2" id="KW-1185">Reference proteome</keyword>